<organism evidence="1 2">
    <name type="scientific">Micromonospora viridifaciens</name>
    <dbReference type="NCBI Taxonomy" id="1881"/>
    <lineage>
        <taxon>Bacteria</taxon>
        <taxon>Bacillati</taxon>
        <taxon>Actinomycetota</taxon>
        <taxon>Actinomycetes</taxon>
        <taxon>Micromonosporales</taxon>
        <taxon>Micromonosporaceae</taxon>
        <taxon>Micromonospora</taxon>
    </lineage>
</organism>
<evidence type="ECO:0000313" key="1">
    <source>
        <dbReference type="EMBL" id="SCF11750.1"/>
    </source>
</evidence>
<dbReference type="AlphaFoldDB" id="A0A1C4XTF4"/>
<reference evidence="2" key="1">
    <citation type="submission" date="2016-06" db="EMBL/GenBank/DDBJ databases">
        <authorList>
            <person name="Varghese N."/>
            <person name="Submissions Spin"/>
        </authorList>
    </citation>
    <scope>NUCLEOTIDE SEQUENCE [LARGE SCALE GENOMIC DNA]</scope>
    <source>
        <strain evidence="2">DSM 43909</strain>
    </source>
</reference>
<evidence type="ECO:0000313" key="2">
    <source>
        <dbReference type="Proteomes" id="UP000198242"/>
    </source>
</evidence>
<evidence type="ECO:0008006" key="3">
    <source>
        <dbReference type="Google" id="ProtNLM"/>
    </source>
</evidence>
<sequence length="122" mass="12936">MATTTLTSDSIDIRFTARERMWTRQQQLTVPLTAVRRVTSVAEPLRLARGARRGLTVSGIVKIGVWGLFGGPRQLVSARAGQPGLHLVVQPDAAGGYDEIVLSDPDAPALAAAIQHAAGSRP</sequence>
<protein>
    <recommendedName>
        <fullName evidence="3">PH domain-containing protein</fullName>
    </recommendedName>
</protein>
<dbReference type="Proteomes" id="UP000198242">
    <property type="component" value="Chromosome I"/>
</dbReference>
<proteinExistence type="predicted"/>
<accession>A0A1C4XTF4</accession>
<dbReference type="RefSeq" id="WP_089007280.1">
    <property type="nucleotide sequence ID" value="NZ_LT607411.1"/>
</dbReference>
<name>A0A1C4XTF4_MICVI</name>
<gene>
    <name evidence="1" type="ORF">GA0074695_3590</name>
</gene>
<dbReference type="EMBL" id="LT607411">
    <property type="protein sequence ID" value="SCF11750.1"/>
    <property type="molecule type" value="Genomic_DNA"/>
</dbReference>
<dbReference type="OrthoDB" id="530515at2"/>
<keyword evidence="2" id="KW-1185">Reference proteome</keyword>